<keyword evidence="3" id="KW-1185">Reference proteome</keyword>
<dbReference type="AlphaFoldDB" id="A0A2V3TPX5"/>
<comment type="caution">
    <text evidence="2">The sequence shown here is derived from an EMBL/GenBank/DDBJ whole genome shotgun (WGS) entry which is preliminary data.</text>
</comment>
<reference evidence="2 3" key="1">
    <citation type="submission" date="2018-05" db="EMBL/GenBank/DDBJ databases">
        <title>Genomic Encyclopedia of Type Strains, Phase IV (KMG-IV): sequencing the most valuable type-strain genomes for metagenomic binning, comparative biology and taxonomic classification.</title>
        <authorList>
            <person name="Goeker M."/>
        </authorList>
    </citation>
    <scope>NUCLEOTIDE SEQUENCE [LARGE SCALE GENOMIC DNA]</scope>
    <source>
        <strain evidence="2 3">DSM 6462</strain>
    </source>
</reference>
<gene>
    <name evidence="2" type="ORF">C7450_1322</name>
</gene>
<evidence type="ECO:0000313" key="3">
    <source>
        <dbReference type="Proteomes" id="UP000248021"/>
    </source>
</evidence>
<protein>
    <submittedName>
        <fullName evidence="2">Relaxasome subunit MobC</fullName>
    </submittedName>
</protein>
<evidence type="ECO:0000256" key="1">
    <source>
        <dbReference type="SAM" id="Coils"/>
    </source>
</evidence>
<dbReference type="OrthoDB" id="9157369at2"/>
<keyword evidence="1" id="KW-0175">Coiled coil</keyword>
<proteinExistence type="predicted"/>
<dbReference type="RefSeq" id="WP_146227627.1">
    <property type="nucleotide sequence ID" value="NZ_JAHBRY010000007.1"/>
</dbReference>
<dbReference type="Proteomes" id="UP000248021">
    <property type="component" value="Unassembled WGS sequence"/>
</dbReference>
<evidence type="ECO:0000313" key="2">
    <source>
        <dbReference type="EMBL" id="PXW50106.1"/>
    </source>
</evidence>
<feature type="coiled-coil region" evidence="1">
    <location>
        <begin position="12"/>
        <end position="39"/>
    </location>
</feature>
<sequence length="92" mass="10293">MARQRQTPEQKLAALQAKQAQINERIRQESAKVKAQERKQDTRRKILAGAVALEHAKYDAAFAAALDQQIAKNVTRADDRALFNLPPLNGND</sequence>
<organism evidence="2 3">
    <name type="scientific">Chelatococcus asaccharovorans</name>
    <dbReference type="NCBI Taxonomy" id="28210"/>
    <lineage>
        <taxon>Bacteria</taxon>
        <taxon>Pseudomonadati</taxon>
        <taxon>Pseudomonadota</taxon>
        <taxon>Alphaproteobacteria</taxon>
        <taxon>Hyphomicrobiales</taxon>
        <taxon>Chelatococcaceae</taxon>
        <taxon>Chelatococcus</taxon>
    </lineage>
</organism>
<dbReference type="EMBL" id="QJJK01000032">
    <property type="protein sequence ID" value="PXW50106.1"/>
    <property type="molecule type" value="Genomic_DNA"/>
</dbReference>
<name>A0A2V3TPX5_9HYPH</name>
<accession>A0A2V3TPX5</accession>